<dbReference type="EMBL" id="PVBR01000001">
    <property type="protein sequence ID" value="PRD45710.1"/>
    <property type="molecule type" value="Genomic_DNA"/>
</dbReference>
<organism evidence="3 4">
    <name type="scientific">Phyllobacterium phragmitis</name>
    <dbReference type="NCBI Taxonomy" id="2670329"/>
    <lineage>
        <taxon>Bacteria</taxon>
        <taxon>Pseudomonadati</taxon>
        <taxon>Pseudomonadota</taxon>
        <taxon>Alphaproteobacteria</taxon>
        <taxon>Hyphomicrobiales</taxon>
        <taxon>Phyllobacteriaceae</taxon>
        <taxon>Phyllobacterium</taxon>
    </lineage>
</organism>
<feature type="domain" description="Nucleotidyltransferase-like" evidence="1">
    <location>
        <begin position="104"/>
        <end position="318"/>
    </location>
</feature>
<evidence type="ECO:0000259" key="2">
    <source>
        <dbReference type="Pfam" id="PF20586"/>
    </source>
</evidence>
<gene>
    <name evidence="3" type="ORF">C5748_00670</name>
</gene>
<name>A0A2S9IYY7_9HYPH</name>
<protein>
    <submittedName>
        <fullName evidence="3">Uncharacterized protein</fullName>
    </submittedName>
</protein>
<accession>A0A2S9IYY7</accession>
<dbReference type="Pfam" id="PF20586">
    <property type="entry name" value="DUF6788"/>
    <property type="match status" value="1"/>
</dbReference>
<keyword evidence="4" id="KW-1185">Reference proteome</keyword>
<dbReference type="InterPro" id="IPR022550">
    <property type="entry name" value="NTP_transf_8"/>
</dbReference>
<dbReference type="InterPro" id="IPR046738">
    <property type="entry name" value="DUF6788"/>
</dbReference>
<dbReference type="AlphaFoldDB" id="A0A2S9IYY7"/>
<dbReference type="Proteomes" id="UP000239434">
    <property type="component" value="Unassembled WGS sequence"/>
</dbReference>
<comment type="caution">
    <text evidence="3">The sequence shown here is derived from an EMBL/GenBank/DDBJ whole genome shotgun (WGS) entry which is preliminary data.</text>
</comment>
<sequence>MKEIDLVYRTMFAELIQRSLDADFKTAYPLSGNFVAVAVKGKRYWYFQDTEDGKPVRRYVGPEAQEDITQRVHEFKTIKDDIRSRRKLVSTLTRQAGLPSPERFTGDVIEALANAGLFRLRGVLVGTVAFQCYSGILGVRLPTASMQTGDADFAQFHSISASVEDTLPPMLDVLRSVDETFREVPHQGDGRRSTQFANRSNYRVEFLTPNTGKSEYDGKPAPMSALGGASAQPLRFLDFLIHEPVRSVLLHKSGVPVIVPAPERYAIHKLIIASRRQVERTGPDKREKDIRQAGLIIEAMAQTRRQSDVALAYTEAWQRGPAWREAIAIGLSYLSKEAKVIFDKALLEGMGDIAENPADYGIRPAT</sequence>
<evidence type="ECO:0000313" key="3">
    <source>
        <dbReference type="EMBL" id="PRD45710.1"/>
    </source>
</evidence>
<dbReference type="PIRSF" id="PIRSF031854">
    <property type="entry name" value="UCP031854"/>
    <property type="match status" value="1"/>
</dbReference>
<evidence type="ECO:0000313" key="4">
    <source>
        <dbReference type="Proteomes" id="UP000239434"/>
    </source>
</evidence>
<evidence type="ECO:0000259" key="1">
    <source>
        <dbReference type="Pfam" id="PF12281"/>
    </source>
</evidence>
<proteinExistence type="predicted"/>
<reference evidence="3 4" key="1">
    <citation type="submission" date="2018-02" db="EMBL/GenBank/DDBJ databases">
        <title>The draft genome of Phyllobacterium sp. 1N-3.</title>
        <authorList>
            <person name="Liu L."/>
            <person name="Li L."/>
            <person name="Zhang X."/>
            <person name="Wang T."/>
            <person name="Liang L."/>
        </authorList>
    </citation>
    <scope>NUCLEOTIDE SEQUENCE [LARGE SCALE GENOMIC DNA]</scope>
    <source>
        <strain evidence="3 4">1N-3</strain>
    </source>
</reference>
<dbReference type="RefSeq" id="WP_105740009.1">
    <property type="nucleotide sequence ID" value="NZ_PVBR01000001.1"/>
</dbReference>
<dbReference type="Pfam" id="PF12281">
    <property type="entry name" value="NTP_transf_8"/>
    <property type="match status" value="1"/>
</dbReference>
<feature type="domain" description="DUF6788" evidence="2">
    <location>
        <begin position="38"/>
        <end position="68"/>
    </location>
</feature>
<dbReference type="InterPro" id="IPR058575">
    <property type="entry name" value="NTP_transf_8_dom"/>
</dbReference>